<evidence type="ECO:0000313" key="5">
    <source>
        <dbReference type="Proteomes" id="UP000075714"/>
    </source>
</evidence>
<dbReference type="PANTHER" id="PTHR13068:SF173">
    <property type="entry name" value="EMB|CAB62602.1"/>
    <property type="match status" value="1"/>
</dbReference>
<proteinExistence type="inferred from homology"/>
<evidence type="ECO:0000256" key="3">
    <source>
        <dbReference type="ARBA" id="ARBA00022946"/>
    </source>
</evidence>
<dbReference type="OrthoDB" id="637682at2759"/>
<dbReference type="InterPro" id="IPR003690">
    <property type="entry name" value="MTERF"/>
</dbReference>
<sequence>MYAEEALATLTSLASPQRVKTLLKGHPELLCVPLETWLDFLTAYGVTRREFFRLLSTNPRLLTRGSLFNAGNVIAFLQGLGMTPRDVSATVIPRCSRLLMMDCASRLAPVVAFLSAELGLDRAGVRDLVVRCPAVLSQDAAADLAPRLELLRAAGFSGEDVRRLLRANASLLTGDLGLVLEQRLSFLTSQCGFSRPQALAVLRSCPEVLMLTLPNLSRKWRFLTERMRCGTQQVLDYPRFWAKSLLLEIGPRFAYVTDRRLLSRAAGTAGGAAAAAAGPSNPGSSGLDLRLLLDSDDVVFMERVWRGSAHAAVAGVPGRDSPVAPAGGAAGEAGQASPASLEAEVLDLAELGVQPDDYERYRSAWLETEGVRWSGVKAVVGAGAVGSW</sequence>
<dbReference type="GO" id="GO:0006353">
    <property type="term" value="P:DNA-templated transcription termination"/>
    <property type="evidence" value="ECO:0007669"/>
    <property type="project" value="UniProtKB-KW"/>
</dbReference>
<dbReference type="AlphaFoldDB" id="A0A150GJI6"/>
<evidence type="ECO:0000256" key="1">
    <source>
        <dbReference type="ARBA" id="ARBA00007692"/>
    </source>
</evidence>
<dbReference type="GO" id="GO:0003676">
    <property type="term" value="F:nucleic acid binding"/>
    <property type="evidence" value="ECO:0007669"/>
    <property type="project" value="InterPro"/>
</dbReference>
<keyword evidence="2" id="KW-0804">Transcription</keyword>
<protein>
    <submittedName>
        <fullName evidence="4">Uncharacterized protein</fullName>
    </submittedName>
</protein>
<keyword evidence="2" id="KW-0805">Transcription regulation</keyword>
<keyword evidence="3" id="KW-0809">Transit peptide</keyword>
<comment type="similarity">
    <text evidence="1">Belongs to the mTERF family.</text>
</comment>
<reference evidence="5" key="1">
    <citation type="journal article" date="2016" name="Nat. Commun.">
        <title>The Gonium pectorale genome demonstrates co-option of cell cycle regulation during the evolution of multicellularity.</title>
        <authorList>
            <person name="Hanschen E.R."/>
            <person name="Marriage T.N."/>
            <person name="Ferris P.J."/>
            <person name="Hamaji T."/>
            <person name="Toyoda A."/>
            <person name="Fujiyama A."/>
            <person name="Neme R."/>
            <person name="Noguchi H."/>
            <person name="Minakuchi Y."/>
            <person name="Suzuki M."/>
            <person name="Kawai-Toyooka H."/>
            <person name="Smith D.R."/>
            <person name="Sparks H."/>
            <person name="Anderson J."/>
            <person name="Bakaric R."/>
            <person name="Luria V."/>
            <person name="Karger A."/>
            <person name="Kirschner M.W."/>
            <person name="Durand P.M."/>
            <person name="Michod R.E."/>
            <person name="Nozaki H."/>
            <person name="Olson B.J."/>
        </authorList>
    </citation>
    <scope>NUCLEOTIDE SEQUENCE [LARGE SCALE GENOMIC DNA]</scope>
    <source>
        <strain evidence="5">NIES-2863</strain>
    </source>
</reference>
<dbReference type="Gene3D" id="1.25.70.10">
    <property type="entry name" value="Transcription termination factor 3, mitochondrial"/>
    <property type="match status" value="1"/>
</dbReference>
<keyword evidence="5" id="KW-1185">Reference proteome</keyword>
<gene>
    <name evidence="4" type="ORF">GPECTOR_20g487</name>
</gene>
<dbReference type="PANTHER" id="PTHR13068">
    <property type="entry name" value="CGI-12 PROTEIN-RELATED"/>
    <property type="match status" value="1"/>
</dbReference>
<dbReference type="SMART" id="SM00733">
    <property type="entry name" value="Mterf"/>
    <property type="match status" value="5"/>
</dbReference>
<evidence type="ECO:0000256" key="2">
    <source>
        <dbReference type="ARBA" id="ARBA00022472"/>
    </source>
</evidence>
<keyword evidence="2" id="KW-0806">Transcription termination</keyword>
<dbReference type="STRING" id="33097.A0A150GJI6"/>
<accession>A0A150GJI6</accession>
<comment type="caution">
    <text evidence="4">The sequence shown here is derived from an EMBL/GenBank/DDBJ whole genome shotgun (WGS) entry which is preliminary data.</text>
</comment>
<name>A0A150GJI6_GONPE</name>
<dbReference type="Proteomes" id="UP000075714">
    <property type="component" value="Unassembled WGS sequence"/>
</dbReference>
<dbReference type="Pfam" id="PF02536">
    <property type="entry name" value="mTERF"/>
    <property type="match status" value="1"/>
</dbReference>
<dbReference type="InterPro" id="IPR038538">
    <property type="entry name" value="MTERF_sf"/>
</dbReference>
<organism evidence="4 5">
    <name type="scientific">Gonium pectorale</name>
    <name type="common">Green alga</name>
    <dbReference type="NCBI Taxonomy" id="33097"/>
    <lineage>
        <taxon>Eukaryota</taxon>
        <taxon>Viridiplantae</taxon>
        <taxon>Chlorophyta</taxon>
        <taxon>core chlorophytes</taxon>
        <taxon>Chlorophyceae</taxon>
        <taxon>CS clade</taxon>
        <taxon>Chlamydomonadales</taxon>
        <taxon>Volvocaceae</taxon>
        <taxon>Gonium</taxon>
    </lineage>
</organism>
<evidence type="ECO:0000313" key="4">
    <source>
        <dbReference type="EMBL" id="KXZ49630.1"/>
    </source>
</evidence>
<dbReference type="EMBL" id="LSYV01000021">
    <property type="protein sequence ID" value="KXZ49630.1"/>
    <property type="molecule type" value="Genomic_DNA"/>
</dbReference>